<dbReference type="GO" id="GO:0003700">
    <property type="term" value="F:DNA-binding transcription factor activity"/>
    <property type="evidence" value="ECO:0007669"/>
    <property type="project" value="InterPro"/>
</dbReference>
<evidence type="ECO:0000259" key="6">
    <source>
        <dbReference type="PROSITE" id="PS50931"/>
    </source>
</evidence>
<dbReference type="GO" id="GO:0043565">
    <property type="term" value="F:sequence-specific DNA binding"/>
    <property type="evidence" value="ECO:0007669"/>
    <property type="project" value="TreeGrafter"/>
</dbReference>
<dbReference type="Proteomes" id="UP000430120">
    <property type="component" value="Unassembled WGS sequence"/>
</dbReference>
<keyword evidence="3" id="KW-0238">DNA-binding</keyword>
<dbReference type="Gene3D" id="3.40.190.10">
    <property type="entry name" value="Periplasmic binding protein-like II"/>
    <property type="match status" value="2"/>
</dbReference>
<keyword evidence="2" id="KW-0805">Transcription regulation</keyword>
<comment type="similarity">
    <text evidence="1">Belongs to the LysR transcriptional regulatory family.</text>
</comment>
<dbReference type="InterPro" id="IPR005119">
    <property type="entry name" value="LysR_subst-bd"/>
</dbReference>
<dbReference type="SUPFAM" id="SSF46785">
    <property type="entry name" value="Winged helix' DNA-binding domain"/>
    <property type="match status" value="1"/>
</dbReference>
<dbReference type="PANTHER" id="PTHR30537">
    <property type="entry name" value="HTH-TYPE TRANSCRIPTIONAL REGULATOR"/>
    <property type="match status" value="1"/>
</dbReference>
<dbReference type="PRINTS" id="PR00039">
    <property type="entry name" value="HTHLYSR"/>
</dbReference>
<dbReference type="AlphaFoldDB" id="A0A643FH68"/>
<keyword evidence="5" id="KW-0804">Transcription</keyword>
<protein>
    <submittedName>
        <fullName evidence="7">LysR family transcriptional regulator</fullName>
    </submittedName>
</protein>
<dbReference type="FunFam" id="1.10.10.10:FF:000001">
    <property type="entry name" value="LysR family transcriptional regulator"/>
    <property type="match status" value="1"/>
</dbReference>
<evidence type="ECO:0000313" key="7">
    <source>
        <dbReference type="EMBL" id="KAB0584907.1"/>
    </source>
</evidence>
<comment type="caution">
    <text evidence="7">The sequence shown here is derived from an EMBL/GenBank/DDBJ whole genome shotgun (WGS) entry which is preliminary data.</text>
</comment>
<evidence type="ECO:0000256" key="1">
    <source>
        <dbReference type="ARBA" id="ARBA00009437"/>
    </source>
</evidence>
<dbReference type="GO" id="GO:0006351">
    <property type="term" value="P:DNA-templated transcription"/>
    <property type="evidence" value="ECO:0007669"/>
    <property type="project" value="TreeGrafter"/>
</dbReference>
<evidence type="ECO:0000256" key="3">
    <source>
        <dbReference type="ARBA" id="ARBA00023125"/>
    </source>
</evidence>
<dbReference type="InterPro" id="IPR000847">
    <property type="entry name" value="LysR_HTH_N"/>
</dbReference>
<feature type="domain" description="HTH lysR-type" evidence="6">
    <location>
        <begin position="1"/>
        <end position="60"/>
    </location>
</feature>
<sequence length="292" mass="31574">MDLPLNALRAFAVSARHLNFARAADELHLSPTAVSQHVKNLEARYGVRLFHRLPRGLALTDEGRAILPAVAASFDRLAESLQQLKDGSPRETLSLGVVATYAVGWLLPRLARFQAACPHVDLRLQTHNNRVDLAAEGLDAAIRFGDGHWHGTQAVPLLQAPLAPLCAPALALRLKQPQDLMDVPLLRSYRVDEWDQWCAVAGVPVPPLRGMVFDSSLALAEAAALGVGVALLPTVLFQRDLVQGRLVRPFDVEVSVGRYWLTRLASRAPSPALASFAAWLTGDGPADAPQAV</sequence>
<evidence type="ECO:0000256" key="4">
    <source>
        <dbReference type="ARBA" id="ARBA00023159"/>
    </source>
</evidence>
<accession>A0A643FH68</accession>
<evidence type="ECO:0000313" key="8">
    <source>
        <dbReference type="Proteomes" id="UP000430120"/>
    </source>
</evidence>
<dbReference type="SUPFAM" id="SSF53850">
    <property type="entry name" value="Periplasmic binding protein-like II"/>
    <property type="match status" value="1"/>
</dbReference>
<keyword evidence="4" id="KW-0010">Activator</keyword>
<dbReference type="PANTHER" id="PTHR30537:SF70">
    <property type="entry name" value="HTH-TYPE TRANSCRIPTIONAL ACTIVATOR AMPR"/>
    <property type="match status" value="1"/>
</dbReference>
<reference evidence="7 8" key="1">
    <citation type="submission" date="2019-09" db="EMBL/GenBank/DDBJ databases">
        <title>Draft genome sequences of 48 bacterial type strains from the CCUG.</title>
        <authorList>
            <person name="Tunovic T."/>
            <person name="Pineiro-Iglesias B."/>
            <person name="Unosson C."/>
            <person name="Inganas E."/>
            <person name="Ohlen M."/>
            <person name="Cardew S."/>
            <person name="Jensie-Markopoulos S."/>
            <person name="Salva-Serra F."/>
            <person name="Jaen-Luchoro D."/>
            <person name="Karlsson R."/>
            <person name="Svensson-Stadler L."/>
            <person name="Chun J."/>
            <person name="Moore E."/>
        </authorList>
    </citation>
    <scope>NUCLEOTIDE SEQUENCE [LARGE SCALE GENOMIC DNA]</scope>
    <source>
        <strain evidence="7 8">CCUG 30977</strain>
    </source>
</reference>
<dbReference type="RefSeq" id="WP_151122225.1">
    <property type="nucleotide sequence ID" value="NZ_CP088081.1"/>
</dbReference>
<gene>
    <name evidence="7" type="ORF">F7Q92_01765</name>
</gene>
<dbReference type="Gene3D" id="1.10.10.10">
    <property type="entry name" value="Winged helix-like DNA-binding domain superfamily/Winged helix DNA-binding domain"/>
    <property type="match status" value="1"/>
</dbReference>
<name>A0A643FH68_IDEDE</name>
<keyword evidence="8" id="KW-1185">Reference proteome</keyword>
<dbReference type="PROSITE" id="PS50931">
    <property type="entry name" value="HTH_LYSR"/>
    <property type="match status" value="1"/>
</dbReference>
<organism evidence="7 8">
    <name type="scientific">Ideonella dechloratans</name>
    <dbReference type="NCBI Taxonomy" id="36863"/>
    <lineage>
        <taxon>Bacteria</taxon>
        <taxon>Pseudomonadati</taxon>
        <taxon>Pseudomonadota</taxon>
        <taxon>Betaproteobacteria</taxon>
        <taxon>Burkholderiales</taxon>
        <taxon>Sphaerotilaceae</taxon>
        <taxon>Ideonella</taxon>
    </lineage>
</organism>
<dbReference type="InterPro" id="IPR036390">
    <property type="entry name" value="WH_DNA-bd_sf"/>
</dbReference>
<proteinExistence type="inferred from homology"/>
<dbReference type="Pfam" id="PF00126">
    <property type="entry name" value="HTH_1"/>
    <property type="match status" value="1"/>
</dbReference>
<dbReference type="OrthoDB" id="8591238at2"/>
<dbReference type="EMBL" id="VZPB01000003">
    <property type="protein sequence ID" value="KAB0584907.1"/>
    <property type="molecule type" value="Genomic_DNA"/>
</dbReference>
<dbReference type="Pfam" id="PF03466">
    <property type="entry name" value="LysR_substrate"/>
    <property type="match status" value="1"/>
</dbReference>
<dbReference type="InterPro" id="IPR036388">
    <property type="entry name" value="WH-like_DNA-bd_sf"/>
</dbReference>
<evidence type="ECO:0000256" key="2">
    <source>
        <dbReference type="ARBA" id="ARBA00023015"/>
    </source>
</evidence>
<evidence type="ECO:0000256" key="5">
    <source>
        <dbReference type="ARBA" id="ARBA00023163"/>
    </source>
</evidence>
<dbReference type="InterPro" id="IPR058163">
    <property type="entry name" value="LysR-type_TF_proteobact-type"/>
</dbReference>